<feature type="transmembrane region" description="Helical" evidence="7">
    <location>
        <begin position="74"/>
        <end position="92"/>
    </location>
</feature>
<dbReference type="GO" id="GO:0016491">
    <property type="term" value="F:oxidoreductase activity"/>
    <property type="evidence" value="ECO:0007669"/>
    <property type="project" value="UniProtKB-KW"/>
</dbReference>
<dbReference type="InterPro" id="IPR023234">
    <property type="entry name" value="NarG-like_domain"/>
</dbReference>
<dbReference type="InterPro" id="IPR054903">
    <property type="entry name" value="sulf_resp_HmcE"/>
</dbReference>
<dbReference type="OrthoDB" id="5450521at2"/>
<keyword evidence="6 7" id="KW-0472">Membrane</keyword>
<dbReference type="RefSeq" id="WP_071544731.1">
    <property type="nucleotide sequence ID" value="NZ_LKAQ01000004.1"/>
</dbReference>
<evidence type="ECO:0000256" key="1">
    <source>
        <dbReference type="ARBA" id="ARBA00004651"/>
    </source>
</evidence>
<evidence type="ECO:0000256" key="5">
    <source>
        <dbReference type="ARBA" id="ARBA00023002"/>
    </source>
</evidence>
<evidence type="ECO:0000256" key="6">
    <source>
        <dbReference type="ARBA" id="ARBA00023136"/>
    </source>
</evidence>
<feature type="transmembrane region" description="Helical" evidence="7">
    <location>
        <begin position="143"/>
        <end position="164"/>
    </location>
</feature>
<dbReference type="NCBIfam" id="NF045716">
    <property type="entry name" value="sulf_resp_HmcE"/>
    <property type="match status" value="1"/>
</dbReference>
<dbReference type="Gene3D" id="1.20.950.20">
    <property type="entry name" value="Transmembrane di-heme cytochromes, Chain C"/>
    <property type="match status" value="1"/>
</dbReference>
<protein>
    <submittedName>
        <fullName evidence="9">Nitrate reductase gamma subunit</fullName>
    </submittedName>
</protein>
<comment type="subcellular location">
    <subcellularLocation>
        <location evidence="1">Cell membrane</location>
        <topology evidence="1">Multi-pass membrane protein</topology>
    </subcellularLocation>
</comment>
<dbReference type="InterPro" id="IPR036197">
    <property type="entry name" value="NarG-like_sf"/>
</dbReference>
<sequence>MYDFLTGPMLWLTFAVSFGGLLVRAVMYVKGLSWQLDRVAYRPHMKYGIRGGVRSILAFIIPFKARLWRTRPGFTLIFFAFHIGLLVTPVFLEAHNVMLQNALGFSLPALPTGVADGLAWVCLVGGLFLLLRRIAFPEVRIITTFYDYLLLVISVLPFVTGLIARYEMGDYNFWLAAHILSGEIWLLALPFTKLSHVLLFFMSRMQLGMDYGIKRGGMKGTDMAW</sequence>
<evidence type="ECO:0000256" key="7">
    <source>
        <dbReference type="SAM" id="Phobius"/>
    </source>
</evidence>
<evidence type="ECO:0000256" key="2">
    <source>
        <dbReference type="ARBA" id="ARBA00022475"/>
    </source>
</evidence>
<dbReference type="GO" id="GO:0005886">
    <property type="term" value="C:plasma membrane"/>
    <property type="evidence" value="ECO:0007669"/>
    <property type="project" value="UniProtKB-SubCell"/>
</dbReference>
<feature type="transmembrane region" description="Helical" evidence="7">
    <location>
        <begin position="184"/>
        <end position="202"/>
    </location>
</feature>
<gene>
    <name evidence="9" type="ORF">BerOc1_01107</name>
</gene>
<dbReference type="Pfam" id="PF02665">
    <property type="entry name" value="Nitrate_red_gam"/>
    <property type="match status" value="1"/>
</dbReference>
<keyword evidence="4 7" id="KW-1133">Transmembrane helix</keyword>
<keyword evidence="5" id="KW-0560">Oxidoreductase</keyword>
<evidence type="ECO:0000256" key="3">
    <source>
        <dbReference type="ARBA" id="ARBA00022692"/>
    </source>
</evidence>
<keyword evidence="10" id="KW-1185">Reference proteome</keyword>
<dbReference type="Proteomes" id="UP000181901">
    <property type="component" value="Unassembled WGS sequence"/>
</dbReference>
<dbReference type="SUPFAM" id="SSF103501">
    <property type="entry name" value="Respiratory nitrate reductase 1 gamma chain"/>
    <property type="match status" value="1"/>
</dbReference>
<accession>A0A1J5N7A5</accession>
<keyword evidence="3 7" id="KW-0812">Transmembrane</keyword>
<reference evidence="9 10" key="1">
    <citation type="submission" date="2015-09" db="EMBL/GenBank/DDBJ databases">
        <title>Genome of Desulfovibrio dechloracetivorans BerOc1, a mercury methylating strain isolated from highly hydrocarbons and metals contaminated coastal sediments.</title>
        <authorList>
            <person name="Goni Urriza M."/>
            <person name="Gassie C."/>
            <person name="Bouchez O."/>
            <person name="Klopp C."/>
            <person name="Ranchou-Peyruse A."/>
            <person name="Remy G."/>
        </authorList>
    </citation>
    <scope>NUCLEOTIDE SEQUENCE [LARGE SCALE GENOMIC DNA]</scope>
    <source>
        <strain evidence="9 10">BerOc1</strain>
    </source>
</reference>
<evidence type="ECO:0000256" key="4">
    <source>
        <dbReference type="ARBA" id="ARBA00022989"/>
    </source>
</evidence>
<evidence type="ECO:0000259" key="8">
    <source>
        <dbReference type="Pfam" id="PF02665"/>
    </source>
</evidence>
<feature type="transmembrane region" description="Helical" evidence="7">
    <location>
        <begin position="112"/>
        <end position="131"/>
    </location>
</feature>
<name>A0A1J5N7A5_9BACT</name>
<proteinExistence type="predicted"/>
<evidence type="ECO:0000313" key="10">
    <source>
        <dbReference type="Proteomes" id="UP000181901"/>
    </source>
</evidence>
<dbReference type="AlphaFoldDB" id="A0A1J5N7A5"/>
<feature type="domain" description="NarG-like" evidence="8">
    <location>
        <begin position="73"/>
        <end position="166"/>
    </location>
</feature>
<keyword evidence="2" id="KW-1003">Cell membrane</keyword>
<evidence type="ECO:0000313" key="9">
    <source>
        <dbReference type="EMBL" id="OIQ49183.1"/>
    </source>
</evidence>
<comment type="caution">
    <text evidence="9">The sequence shown here is derived from an EMBL/GenBank/DDBJ whole genome shotgun (WGS) entry which is preliminary data.</text>
</comment>
<dbReference type="EMBL" id="LKAQ01000004">
    <property type="protein sequence ID" value="OIQ49183.1"/>
    <property type="molecule type" value="Genomic_DNA"/>
</dbReference>
<organism evidence="9 10">
    <name type="scientific">Pseudodesulfovibrio hydrargyri</name>
    <dbReference type="NCBI Taxonomy" id="2125990"/>
    <lineage>
        <taxon>Bacteria</taxon>
        <taxon>Pseudomonadati</taxon>
        <taxon>Thermodesulfobacteriota</taxon>
        <taxon>Desulfovibrionia</taxon>
        <taxon>Desulfovibrionales</taxon>
        <taxon>Desulfovibrionaceae</taxon>
    </lineage>
</organism>